<dbReference type="EMBL" id="QGNW01000646">
    <property type="protein sequence ID" value="RVW66537.1"/>
    <property type="molecule type" value="Genomic_DNA"/>
</dbReference>
<accession>A0A438G2X3</accession>
<gene>
    <name evidence="1" type="ORF">CK203_066427</name>
</gene>
<evidence type="ECO:0000313" key="1">
    <source>
        <dbReference type="EMBL" id="RVW66537.1"/>
    </source>
</evidence>
<evidence type="ECO:0000313" key="2">
    <source>
        <dbReference type="Proteomes" id="UP000288805"/>
    </source>
</evidence>
<proteinExistence type="predicted"/>
<name>A0A438G2X3_VITVI</name>
<dbReference type="AlphaFoldDB" id="A0A438G2X3"/>
<reference evidence="1 2" key="1">
    <citation type="journal article" date="2018" name="PLoS Genet.">
        <title>Population sequencing reveals clonal diversity and ancestral inbreeding in the grapevine cultivar Chardonnay.</title>
        <authorList>
            <person name="Roach M.J."/>
            <person name="Johnson D.L."/>
            <person name="Bohlmann J."/>
            <person name="van Vuuren H.J."/>
            <person name="Jones S.J."/>
            <person name="Pretorius I.S."/>
            <person name="Schmidt S.A."/>
            <person name="Borneman A.R."/>
        </authorList>
    </citation>
    <scope>NUCLEOTIDE SEQUENCE [LARGE SCALE GENOMIC DNA]</scope>
    <source>
        <strain evidence="2">cv. Chardonnay</strain>
        <tissue evidence="1">Leaf</tissue>
    </source>
</reference>
<dbReference type="Proteomes" id="UP000288805">
    <property type="component" value="Unassembled WGS sequence"/>
</dbReference>
<comment type="caution">
    <text evidence="1">The sequence shown here is derived from an EMBL/GenBank/DDBJ whole genome shotgun (WGS) entry which is preliminary data.</text>
</comment>
<sequence length="53" mass="5610">MRHKEAPTVLVAAAVVVASSRISSFRKDAIDEPSHQENLLKVNTSSGGTGLSF</sequence>
<protein>
    <submittedName>
        <fullName evidence="1">Uncharacterized protein</fullName>
    </submittedName>
</protein>
<organism evidence="1 2">
    <name type="scientific">Vitis vinifera</name>
    <name type="common">Grape</name>
    <dbReference type="NCBI Taxonomy" id="29760"/>
    <lineage>
        <taxon>Eukaryota</taxon>
        <taxon>Viridiplantae</taxon>
        <taxon>Streptophyta</taxon>
        <taxon>Embryophyta</taxon>
        <taxon>Tracheophyta</taxon>
        <taxon>Spermatophyta</taxon>
        <taxon>Magnoliopsida</taxon>
        <taxon>eudicotyledons</taxon>
        <taxon>Gunneridae</taxon>
        <taxon>Pentapetalae</taxon>
        <taxon>rosids</taxon>
        <taxon>Vitales</taxon>
        <taxon>Vitaceae</taxon>
        <taxon>Viteae</taxon>
        <taxon>Vitis</taxon>
    </lineage>
</organism>